<organism evidence="3 4">
    <name type="scientific">Azorhizobium oxalatiphilum</name>
    <dbReference type="NCBI Taxonomy" id="980631"/>
    <lineage>
        <taxon>Bacteria</taxon>
        <taxon>Pseudomonadati</taxon>
        <taxon>Pseudomonadota</taxon>
        <taxon>Alphaproteobacteria</taxon>
        <taxon>Hyphomicrobiales</taxon>
        <taxon>Xanthobacteraceae</taxon>
        <taxon>Azorhizobium</taxon>
    </lineage>
</organism>
<comment type="caution">
    <text evidence="3">The sequence shown here is derived from an EMBL/GenBank/DDBJ whole genome shotgun (WGS) entry which is preliminary data.</text>
</comment>
<dbReference type="SUPFAM" id="SSF75304">
    <property type="entry name" value="Amidase signature (AS) enzymes"/>
    <property type="match status" value="1"/>
</dbReference>
<reference evidence="3" key="2">
    <citation type="submission" date="2020-09" db="EMBL/GenBank/DDBJ databases">
        <authorList>
            <person name="Sun Q."/>
            <person name="Sedlacek I."/>
        </authorList>
    </citation>
    <scope>NUCLEOTIDE SEQUENCE</scope>
    <source>
        <strain evidence="3">CCM 7897</strain>
    </source>
</reference>
<dbReference type="GO" id="GO:0003824">
    <property type="term" value="F:catalytic activity"/>
    <property type="evidence" value="ECO:0007669"/>
    <property type="project" value="InterPro"/>
</dbReference>
<evidence type="ECO:0000256" key="1">
    <source>
        <dbReference type="ARBA" id="ARBA00009199"/>
    </source>
</evidence>
<reference evidence="3" key="1">
    <citation type="journal article" date="2014" name="Int. J. Syst. Evol. Microbiol.">
        <title>Complete genome sequence of Corynebacterium casei LMG S-19264T (=DSM 44701T), isolated from a smear-ripened cheese.</title>
        <authorList>
            <consortium name="US DOE Joint Genome Institute (JGI-PGF)"/>
            <person name="Walter F."/>
            <person name="Albersmeier A."/>
            <person name="Kalinowski J."/>
            <person name="Ruckert C."/>
        </authorList>
    </citation>
    <scope>NUCLEOTIDE SEQUENCE</scope>
    <source>
        <strain evidence="3">CCM 7897</strain>
    </source>
</reference>
<dbReference type="InterPro" id="IPR000120">
    <property type="entry name" value="Amidase"/>
</dbReference>
<dbReference type="Pfam" id="PF01425">
    <property type="entry name" value="Amidase"/>
    <property type="match status" value="1"/>
</dbReference>
<gene>
    <name evidence="3" type="ORF">GCM10007301_13360</name>
</gene>
<dbReference type="PANTHER" id="PTHR11895">
    <property type="entry name" value="TRANSAMIDASE"/>
    <property type="match status" value="1"/>
</dbReference>
<dbReference type="PANTHER" id="PTHR11895:SF151">
    <property type="entry name" value="GLUTAMYL-TRNA(GLN) AMIDOTRANSFERASE SUBUNIT A"/>
    <property type="match status" value="1"/>
</dbReference>
<evidence type="ECO:0000313" key="3">
    <source>
        <dbReference type="EMBL" id="GGF55110.1"/>
    </source>
</evidence>
<name>A0A917F794_9HYPH</name>
<sequence length="436" mass="46454">MEPCFLTAAEAASAMRAGTLTSEALIRSCIERIEERDPDVKAWLYVDKAKAIATARELDKRAPMGPLHGLPFGVKDMIDTADMPTTYNSPVFQGYQPARDAACVGVVRYSGAVILGKTDTVEFATAGRRAATRNPKNFAHTPGGSSSGSGAAVGDRQVQLAFGTQTGGSHIRPASFNGIYGLKPTWGSVSREGAKQYSNMLDTIGWYGRSVADLALVGSAFRLHDVGEVAMPDVAGLKVAWCRSPFWDQIEPAGEKALEMARDRLAKAGAKLIELTLPPAFDGMFEAQNTIMMAEGRASFLDVSLEFGDRLHADFHDRANNALGITPEKLIAAYNLAAECRRAFEALYADFDVVLTPASPGEAPEGSYNTGNHIFNAMWTLLHVPCLGIPCTTGPKGLPVGVQIVAPRYGDARLLALGEALAPVIDQETASYAAAA</sequence>
<keyword evidence="4" id="KW-1185">Reference proteome</keyword>
<protein>
    <submittedName>
        <fullName evidence="3">Amidase</fullName>
    </submittedName>
</protein>
<feature type="domain" description="Amidase" evidence="2">
    <location>
        <begin position="25"/>
        <end position="415"/>
    </location>
</feature>
<proteinExistence type="inferred from homology"/>
<dbReference type="InterPro" id="IPR023631">
    <property type="entry name" value="Amidase_dom"/>
</dbReference>
<dbReference type="EMBL" id="BMCT01000001">
    <property type="protein sequence ID" value="GGF55110.1"/>
    <property type="molecule type" value="Genomic_DNA"/>
</dbReference>
<accession>A0A917F794</accession>
<evidence type="ECO:0000259" key="2">
    <source>
        <dbReference type="Pfam" id="PF01425"/>
    </source>
</evidence>
<dbReference type="Gene3D" id="3.90.1300.10">
    <property type="entry name" value="Amidase signature (AS) domain"/>
    <property type="match status" value="1"/>
</dbReference>
<comment type="similarity">
    <text evidence="1">Belongs to the amidase family.</text>
</comment>
<dbReference type="InterPro" id="IPR036928">
    <property type="entry name" value="AS_sf"/>
</dbReference>
<dbReference type="Proteomes" id="UP000606044">
    <property type="component" value="Unassembled WGS sequence"/>
</dbReference>
<dbReference type="RefSeq" id="WP_188576510.1">
    <property type="nucleotide sequence ID" value="NZ_BMCT01000001.1"/>
</dbReference>
<evidence type="ECO:0000313" key="4">
    <source>
        <dbReference type="Proteomes" id="UP000606044"/>
    </source>
</evidence>
<dbReference type="AlphaFoldDB" id="A0A917F794"/>